<dbReference type="EMBL" id="CP085145">
    <property type="protein sequence ID" value="UOA16502.1"/>
    <property type="molecule type" value="Genomic_DNA"/>
</dbReference>
<geneLocation type="plasmid" evidence="2 3">
    <name>pDSM109990_a</name>
</geneLocation>
<feature type="region of interest" description="Disordered" evidence="1">
    <location>
        <begin position="165"/>
        <end position="188"/>
    </location>
</feature>
<organism evidence="2 3">
    <name type="scientific">Sulfitobacter dubius</name>
    <dbReference type="NCBI Taxonomy" id="218673"/>
    <lineage>
        <taxon>Bacteria</taxon>
        <taxon>Pseudomonadati</taxon>
        <taxon>Pseudomonadota</taxon>
        <taxon>Alphaproteobacteria</taxon>
        <taxon>Rhodobacterales</taxon>
        <taxon>Roseobacteraceae</taxon>
        <taxon>Sulfitobacter</taxon>
    </lineage>
</organism>
<name>A0ABY3ZPB9_9RHOB</name>
<keyword evidence="3" id="KW-1185">Reference proteome</keyword>
<gene>
    <name evidence="2" type="ORF">DSM109990_03384</name>
</gene>
<reference evidence="3" key="1">
    <citation type="journal article" date="2022" name="Microorganisms">
        <title>Beyond the ABCs#Discovery of Three New Plasmid Types in Rhodobacterales (RepQ, RepY, RepW).</title>
        <authorList>
            <person name="Freese H.M."/>
            <person name="Ringel V."/>
            <person name="Overmann J."/>
            <person name="Petersen J."/>
        </authorList>
    </citation>
    <scope>NUCLEOTIDE SEQUENCE [LARGE SCALE GENOMIC DNA]</scope>
    <source>
        <strain evidence="3">DSM 109990</strain>
        <plasmid evidence="3">pDSM109990_a</plasmid>
    </source>
</reference>
<sequence>MNVKKILILNVRPKIQHLLRLVRRKDHGLRTLERLWEVRSSFYVQTVNTRVWKLVFISNGEVTLKEKLASERLKIHMGQIVRVLDIPTDGPQHGVFSVLHGAPDGRIFSNMLKASAARNYGFEGPAFVLAILEDRGGALQYPHDVMIRCRDIIAGEMPHWSYMDPGLSSKAPGKSSKQRKVLQECGHS</sequence>
<evidence type="ECO:0000256" key="1">
    <source>
        <dbReference type="SAM" id="MobiDB-lite"/>
    </source>
</evidence>
<evidence type="ECO:0000313" key="3">
    <source>
        <dbReference type="Proteomes" id="UP000831019"/>
    </source>
</evidence>
<keyword evidence="2" id="KW-0614">Plasmid</keyword>
<accession>A0ABY3ZPB9</accession>
<dbReference type="Proteomes" id="UP000831019">
    <property type="component" value="Plasmid pDSM109990_a"/>
</dbReference>
<proteinExistence type="predicted"/>
<evidence type="ECO:0000313" key="2">
    <source>
        <dbReference type="EMBL" id="UOA16502.1"/>
    </source>
</evidence>
<protein>
    <submittedName>
        <fullName evidence="2">Uncharacterized protein</fullName>
    </submittedName>
</protein>